<evidence type="ECO:0000256" key="1">
    <source>
        <dbReference type="SAM" id="Phobius"/>
    </source>
</evidence>
<dbReference type="RefSeq" id="WP_307423288.1">
    <property type="nucleotide sequence ID" value="NZ_JAUSVK010000001.1"/>
</dbReference>
<sequence>MPRNEIAAIIGLIVAIWYVLAGPGRSLGLPRNPRGLAMVLVVFLVTFAIVWIVLRLLNY</sequence>
<reference evidence="2 3" key="1">
    <citation type="submission" date="2023-07" db="EMBL/GenBank/DDBJ databases">
        <title>Genomic Encyclopedia of Type Strains, Phase IV (KMG-IV): sequencing the most valuable type-strain genomes for metagenomic binning, comparative biology and taxonomic classification.</title>
        <authorList>
            <person name="Goeker M."/>
        </authorList>
    </citation>
    <scope>NUCLEOTIDE SEQUENCE [LARGE SCALE GENOMIC DNA]</scope>
    <source>
        <strain evidence="2 3">DSM 5896</strain>
    </source>
</reference>
<keyword evidence="1" id="KW-0812">Transmembrane</keyword>
<dbReference type="EMBL" id="JAUSVK010000001">
    <property type="protein sequence ID" value="MDQ0391263.1"/>
    <property type="molecule type" value="Genomic_DNA"/>
</dbReference>
<keyword evidence="1" id="KW-0472">Membrane</keyword>
<protein>
    <submittedName>
        <fullName evidence="2">Uncharacterized protein</fullName>
    </submittedName>
</protein>
<proteinExistence type="predicted"/>
<keyword evidence="3" id="KW-1185">Reference proteome</keyword>
<organism evidence="2 3">
    <name type="scientific">Labrys monachus</name>
    <dbReference type="NCBI Taxonomy" id="217067"/>
    <lineage>
        <taxon>Bacteria</taxon>
        <taxon>Pseudomonadati</taxon>
        <taxon>Pseudomonadota</taxon>
        <taxon>Alphaproteobacteria</taxon>
        <taxon>Hyphomicrobiales</taxon>
        <taxon>Xanthobacteraceae</taxon>
        <taxon>Labrys</taxon>
    </lineage>
</organism>
<name>A0ABU0FB20_9HYPH</name>
<evidence type="ECO:0000313" key="3">
    <source>
        <dbReference type="Proteomes" id="UP001237448"/>
    </source>
</evidence>
<evidence type="ECO:0000313" key="2">
    <source>
        <dbReference type="EMBL" id="MDQ0391263.1"/>
    </source>
</evidence>
<comment type="caution">
    <text evidence="2">The sequence shown here is derived from an EMBL/GenBank/DDBJ whole genome shotgun (WGS) entry which is preliminary data.</text>
</comment>
<dbReference type="Proteomes" id="UP001237448">
    <property type="component" value="Unassembled WGS sequence"/>
</dbReference>
<gene>
    <name evidence="2" type="ORF">J3R73_001055</name>
</gene>
<keyword evidence="1" id="KW-1133">Transmembrane helix</keyword>
<accession>A0ABU0FB20</accession>
<feature type="transmembrane region" description="Helical" evidence="1">
    <location>
        <begin position="37"/>
        <end position="57"/>
    </location>
</feature>